<gene>
    <name evidence="1" type="ORF">E2C01_096897</name>
</gene>
<evidence type="ECO:0000313" key="1">
    <source>
        <dbReference type="EMBL" id="MPD01374.1"/>
    </source>
</evidence>
<keyword evidence="2" id="KW-1185">Reference proteome</keyword>
<comment type="caution">
    <text evidence="1">The sequence shown here is derived from an EMBL/GenBank/DDBJ whole genome shotgun (WGS) entry which is preliminary data.</text>
</comment>
<sequence length="59" mass="6651">MIAGTGAVMSLKTSHSKQRIEETCFLTLHGRYAFRNTNSRNVCGVAWRGVGEVRDAYFR</sequence>
<dbReference type="AlphaFoldDB" id="A0A5B7K442"/>
<organism evidence="1 2">
    <name type="scientific">Portunus trituberculatus</name>
    <name type="common">Swimming crab</name>
    <name type="synonym">Neptunus trituberculatus</name>
    <dbReference type="NCBI Taxonomy" id="210409"/>
    <lineage>
        <taxon>Eukaryota</taxon>
        <taxon>Metazoa</taxon>
        <taxon>Ecdysozoa</taxon>
        <taxon>Arthropoda</taxon>
        <taxon>Crustacea</taxon>
        <taxon>Multicrustacea</taxon>
        <taxon>Malacostraca</taxon>
        <taxon>Eumalacostraca</taxon>
        <taxon>Eucarida</taxon>
        <taxon>Decapoda</taxon>
        <taxon>Pleocyemata</taxon>
        <taxon>Brachyura</taxon>
        <taxon>Eubrachyura</taxon>
        <taxon>Portunoidea</taxon>
        <taxon>Portunidae</taxon>
        <taxon>Portuninae</taxon>
        <taxon>Portunus</taxon>
    </lineage>
</organism>
<evidence type="ECO:0000313" key="2">
    <source>
        <dbReference type="Proteomes" id="UP000324222"/>
    </source>
</evidence>
<protein>
    <submittedName>
        <fullName evidence="1">Uncharacterized protein</fullName>
    </submittedName>
</protein>
<dbReference type="Proteomes" id="UP000324222">
    <property type="component" value="Unassembled WGS sequence"/>
</dbReference>
<name>A0A5B7K442_PORTR</name>
<proteinExistence type="predicted"/>
<accession>A0A5B7K442</accession>
<reference evidence="1 2" key="1">
    <citation type="submission" date="2019-05" db="EMBL/GenBank/DDBJ databases">
        <title>Another draft genome of Portunus trituberculatus and its Hox gene families provides insights of decapod evolution.</title>
        <authorList>
            <person name="Jeong J.-H."/>
            <person name="Song I."/>
            <person name="Kim S."/>
            <person name="Choi T."/>
            <person name="Kim D."/>
            <person name="Ryu S."/>
            <person name="Kim W."/>
        </authorList>
    </citation>
    <scope>NUCLEOTIDE SEQUENCE [LARGE SCALE GENOMIC DNA]</scope>
    <source>
        <tissue evidence="1">Muscle</tissue>
    </source>
</reference>
<dbReference type="EMBL" id="VSRR010126898">
    <property type="protein sequence ID" value="MPD01374.1"/>
    <property type="molecule type" value="Genomic_DNA"/>
</dbReference>